<name>A0A0S1X8W2_THEBA</name>
<dbReference type="GeneID" id="44120405"/>
<reference evidence="2 3" key="1">
    <citation type="journal article" date="2016" name="Genome Announc.">
        <title>Complete genome sequence of the hyperthermophilic and piezophilic archaeon Thermococcus barophilus Ch5, capable of growth at the expense of hydrogenogenesis from carbon monoxide and formate.</title>
        <authorList>
            <person name="Oger P."/>
            <person name="Sokolova T.G."/>
            <person name="Kozhevnikova D.A."/>
            <person name="Taranov E.A."/>
            <person name="Vannier P."/>
            <person name="Lee H.S."/>
            <person name="Kwon K.K."/>
            <person name="Kang S.G."/>
            <person name="Lee J.H."/>
            <person name="Bonch-Osmolovskaya E.A."/>
            <person name="Lebedinsky A.V."/>
        </authorList>
    </citation>
    <scope>NUCLEOTIDE SEQUENCE [LARGE SCALE GENOMIC DNA]</scope>
    <source>
        <strain evidence="3">Ch5</strain>
    </source>
</reference>
<proteinExistence type="predicted"/>
<evidence type="ECO:0000256" key="1">
    <source>
        <dbReference type="SAM" id="Phobius"/>
    </source>
</evidence>
<accession>A0A0S1X8W2</accession>
<organism evidence="2 3">
    <name type="scientific">Thermococcus barophilus</name>
    <dbReference type="NCBI Taxonomy" id="55802"/>
    <lineage>
        <taxon>Archaea</taxon>
        <taxon>Methanobacteriati</taxon>
        <taxon>Methanobacteriota</taxon>
        <taxon>Thermococci</taxon>
        <taxon>Thermococcales</taxon>
        <taxon>Thermococcaceae</taxon>
        <taxon>Thermococcus</taxon>
    </lineage>
</organism>
<dbReference type="PATRIC" id="fig|55802.8.peg.219"/>
<keyword evidence="1" id="KW-0472">Membrane</keyword>
<feature type="transmembrane region" description="Helical" evidence="1">
    <location>
        <begin position="16"/>
        <end position="38"/>
    </location>
</feature>
<dbReference type="RefSeq" id="WP_013466458.1">
    <property type="nucleotide sequence ID" value="NZ_CP013050.1"/>
</dbReference>
<evidence type="ECO:0000313" key="2">
    <source>
        <dbReference type="EMBL" id="ALM74200.1"/>
    </source>
</evidence>
<dbReference type="AlphaFoldDB" id="A0A0S1X8W2"/>
<sequence length="46" mass="5010">MEEKTKKVVIWLIDKFVDFIIITAGVALGIIIAAGFIAKHMIAALP</sequence>
<gene>
    <name evidence="2" type="ORF">TBCH5v1_0222</name>
</gene>
<dbReference type="Proteomes" id="UP000066042">
    <property type="component" value="Chromosome"/>
</dbReference>
<keyword evidence="1" id="KW-0812">Transmembrane</keyword>
<dbReference type="STRING" id="55802.TBCH5v1_0222"/>
<evidence type="ECO:0000313" key="3">
    <source>
        <dbReference type="Proteomes" id="UP000066042"/>
    </source>
</evidence>
<keyword evidence="1" id="KW-1133">Transmembrane helix</keyword>
<dbReference type="EMBL" id="CP013050">
    <property type="protein sequence ID" value="ALM74200.1"/>
    <property type="molecule type" value="Genomic_DNA"/>
</dbReference>
<protein>
    <submittedName>
        <fullName evidence="2">Uncharacterized protein</fullName>
    </submittedName>
</protein>